<dbReference type="InterPro" id="IPR058922">
    <property type="entry name" value="WHD_DRP"/>
</dbReference>
<reference evidence="14 15" key="1">
    <citation type="submission" date="2024-02" db="EMBL/GenBank/DDBJ databases">
        <title>High-quality chromosome-scale genome assembly of Pensacola bahiagrass (Paspalum notatum Flugge var. saurae).</title>
        <authorList>
            <person name="Vega J.M."/>
            <person name="Podio M."/>
            <person name="Orjuela J."/>
            <person name="Siena L.A."/>
            <person name="Pessino S.C."/>
            <person name="Combes M.C."/>
            <person name="Mariac C."/>
            <person name="Albertini E."/>
            <person name="Pupilli F."/>
            <person name="Ortiz J.P.A."/>
            <person name="Leblanc O."/>
        </authorList>
    </citation>
    <scope>NUCLEOTIDE SEQUENCE [LARGE SCALE GENOMIC DNA]</scope>
    <source>
        <strain evidence="14">R1</strain>
        <tissue evidence="14">Leaf</tissue>
    </source>
</reference>
<dbReference type="InterPro" id="IPR036388">
    <property type="entry name" value="WH-like_DNA-bd_sf"/>
</dbReference>
<sequence>MMEAVDPAVEAAVLWLVETILGVLFSDKMQAWIRQVGLADEIEGLKSEIERAEAAVAAVKGRATENKPLARSLGRLKELLYNADDMVDELDYYRLQHQVEGGTIAWANQSQDTDAIDGAQLVDGTRDNSGIPDRKKRSKAWEEFRVTEKHADGKPKKAECIHCHTAVRCESSNGTSVLRNHLKSDSCKRKRAANGQTTNHSSVADGAQNGATAETHDSNSRKRMRIDEVSVHNMAAKAQPWSKNDFCNRIQQTSRQLQEAVSEVEKLYGSGSVASSNPCQSTAADPCRRTSSLVQCNMYGRVAEKNSILQLITEGTSDGVLILPIVGIAGIGKTALAQLVYNDPIVKSQFDHRIWIWVSNNSDIVRLTIEMLDFVSQEKHEGISSLAKLQEILVSHVASKRCLLILDDVWDDMDDHTWNKLLAPMLSDNTKRNAILVTTRKLSIANATGTVEPIKLGAMQNAEFSLLFKSCAFGDDNHEGHPSLNIIGRQIADKLYGNPLAAETAGILLRAQLTVDHWSNILKNEKWKSLHLSRGLMSALKLSYDELPYYLQKCFLCCSIFPQNHQFPSNELINIWISQGFVKCSHSTERLEDVGWEYLTDLVNLFFFEQVEAEEPSTDDQPCYVMPDLVHDFARLVSRTECAVIDDLECNEMLPTIRHLSLLTDSVYHEDKHGNVLRNMRFEEKMRCLGTLVRKLRSLVLIGKYDSFFFQYFQDVFHKAPNLRVLQISATHADFDLFLHNLVCSTHLRYVKLKRNGSREALAIPLSRFYHLQVIDIGNSALSNDMNGLVSMHHLVVEKGTHFTDQHSICFEMAHLQMMSELVQLGVHQLQNVNGAEACGAKLRDKQHLEKLHLSWNHSLSDDEYDSYTSSERYIDAEAEEESQPMNGVNNSITFEQFTDAAREVLQGLEPNRNLKHLRISGYSAATSPNWLSSIVSVTCLQTLHLEDCREWQVLPSLEMLPFLTKLELRNMGKVTEVSIPSLEELVLINMPKLERCSCNSVRNLNSSLRVLVIEECHELKLIVSNSLPPSSSACKLSIARISTVPTMHGSSNGKLTIGADSRGNHDGGSMELMKLDENNFSFHNLRVLTHLIIAFCENLVFVSLEEHTHVVSAAGTLNAFPTLKRLIIAYSRISGEWLSVMLRHAPFLEELEFARCDQISGLLIEGREICLSNHNSIPRSSSPGRPDDTSTSSSRESLLHIPSNLLSSLKKMSIKRCQELAFQGNKEGFSAFTSLEELEIWDCPKLISSLVLKDENSGHANQRRRLSYSPGEPDIVEFESSLAKLQLYPRGSLNCLKKLEIGFGGSDLEYLVLDSCTALEELVIKCCDRLTALEGIESLRGLRYLEVYSCPRLPLFLERLSRQVEGLFPRLDRLRIDDYSYLTTSFCMHLSSLQRLEISGIEAAGSTAEQEIALQLLTSLQYLRFKCCWNLTDLPVGLRSLTSLKRLEIDGCGGISRLPEKGLPPSLEELVIVDCSQELAEQCRGLATSMLKVKIEFDT</sequence>
<dbReference type="Pfam" id="PF00931">
    <property type="entry name" value="NB-ARC"/>
    <property type="match status" value="1"/>
</dbReference>
<keyword evidence="8" id="KW-0862">Zinc</keyword>
<evidence type="ECO:0000256" key="2">
    <source>
        <dbReference type="ARBA" id="ARBA00022614"/>
    </source>
</evidence>
<feature type="region of interest" description="Disordered" evidence="12">
    <location>
        <begin position="1176"/>
        <end position="1198"/>
    </location>
</feature>
<evidence type="ECO:0000313" key="15">
    <source>
        <dbReference type="Proteomes" id="UP001341281"/>
    </source>
</evidence>
<name>A0AAQ3U865_PASNO</name>
<dbReference type="GO" id="GO:0051707">
    <property type="term" value="P:response to other organism"/>
    <property type="evidence" value="ECO:0007669"/>
    <property type="project" value="UniProtKB-ARBA"/>
</dbReference>
<dbReference type="InterPro" id="IPR002182">
    <property type="entry name" value="NB-ARC"/>
</dbReference>
<dbReference type="SUPFAM" id="SSF52540">
    <property type="entry name" value="P-loop containing nucleoside triphosphate hydrolases"/>
    <property type="match status" value="1"/>
</dbReference>
<evidence type="ECO:0000256" key="3">
    <source>
        <dbReference type="ARBA" id="ARBA00022723"/>
    </source>
</evidence>
<organism evidence="14 15">
    <name type="scientific">Paspalum notatum var. saurae</name>
    <dbReference type="NCBI Taxonomy" id="547442"/>
    <lineage>
        <taxon>Eukaryota</taxon>
        <taxon>Viridiplantae</taxon>
        <taxon>Streptophyta</taxon>
        <taxon>Embryophyta</taxon>
        <taxon>Tracheophyta</taxon>
        <taxon>Spermatophyta</taxon>
        <taxon>Magnoliopsida</taxon>
        <taxon>Liliopsida</taxon>
        <taxon>Poales</taxon>
        <taxon>Poaceae</taxon>
        <taxon>PACMAD clade</taxon>
        <taxon>Panicoideae</taxon>
        <taxon>Andropogonodae</taxon>
        <taxon>Paspaleae</taxon>
        <taxon>Paspalinae</taxon>
        <taxon>Paspalum</taxon>
    </lineage>
</organism>
<dbReference type="GO" id="GO:0006952">
    <property type="term" value="P:defense response"/>
    <property type="evidence" value="ECO:0007669"/>
    <property type="project" value="UniProtKB-KW"/>
</dbReference>
<dbReference type="GO" id="GO:0043531">
    <property type="term" value="F:ADP binding"/>
    <property type="evidence" value="ECO:0007669"/>
    <property type="project" value="InterPro"/>
</dbReference>
<dbReference type="Proteomes" id="UP001341281">
    <property type="component" value="Chromosome 07"/>
</dbReference>
<protein>
    <recommendedName>
        <fullName evidence="13">BED-type domain-containing protein</fullName>
    </recommendedName>
</protein>
<dbReference type="Pfam" id="PF23559">
    <property type="entry name" value="WHD_DRP"/>
    <property type="match status" value="1"/>
</dbReference>
<evidence type="ECO:0000256" key="7">
    <source>
        <dbReference type="ARBA" id="ARBA00022821"/>
    </source>
</evidence>
<keyword evidence="3" id="KW-0479">Metal-binding</keyword>
<dbReference type="Pfam" id="PF25019">
    <property type="entry name" value="LRR_R13L1-DRL21"/>
    <property type="match status" value="1"/>
</dbReference>
<feature type="compositionally biased region" description="Basic and acidic residues" evidence="12">
    <location>
        <begin position="214"/>
        <end position="223"/>
    </location>
</feature>
<keyword evidence="2" id="KW-0433">Leucine-rich repeat</keyword>
<evidence type="ECO:0000256" key="1">
    <source>
        <dbReference type="ARBA" id="ARBA00008894"/>
    </source>
</evidence>
<evidence type="ECO:0000313" key="14">
    <source>
        <dbReference type="EMBL" id="WVZ87181.1"/>
    </source>
</evidence>
<evidence type="ECO:0000259" key="13">
    <source>
        <dbReference type="PROSITE" id="PS50808"/>
    </source>
</evidence>
<feature type="compositionally biased region" description="Polar residues" evidence="12">
    <location>
        <begin position="1176"/>
        <end position="1197"/>
    </location>
</feature>
<dbReference type="PROSITE" id="PS50808">
    <property type="entry name" value="ZF_BED"/>
    <property type="match status" value="1"/>
</dbReference>
<gene>
    <name evidence="14" type="ORF">U9M48_033867</name>
</gene>
<keyword evidence="7" id="KW-0611">Plant defense</keyword>
<dbReference type="GO" id="GO:0008270">
    <property type="term" value="F:zinc ion binding"/>
    <property type="evidence" value="ECO:0007669"/>
    <property type="project" value="UniProtKB-KW"/>
</dbReference>
<dbReference type="Gene3D" id="1.20.5.4130">
    <property type="match status" value="1"/>
</dbReference>
<dbReference type="SUPFAM" id="SSF52047">
    <property type="entry name" value="RNI-like"/>
    <property type="match status" value="1"/>
</dbReference>
<feature type="region of interest" description="Disordered" evidence="12">
    <location>
        <begin position="182"/>
        <end position="223"/>
    </location>
</feature>
<evidence type="ECO:0000256" key="8">
    <source>
        <dbReference type="ARBA" id="ARBA00022833"/>
    </source>
</evidence>
<dbReference type="InterPro" id="IPR027417">
    <property type="entry name" value="P-loop_NTPase"/>
</dbReference>
<dbReference type="InterPro" id="IPR006553">
    <property type="entry name" value="Leu-rich_rpt_Cys-con_subtyp"/>
</dbReference>
<evidence type="ECO:0000256" key="11">
    <source>
        <dbReference type="SAM" id="Coils"/>
    </source>
</evidence>
<dbReference type="SMART" id="SM00614">
    <property type="entry name" value="ZnF_BED"/>
    <property type="match status" value="1"/>
</dbReference>
<evidence type="ECO:0000256" key="6">
    <source>
        <dbReference type="ARBA" id="ARBA00022771"/>
    </source>
</evidence>
<evidence type="ECO:0000256" key="12">
    <source>
        <dbReference type="SAM" id="MobiDB-lite"/>
    </source>
</evidence>
<feature type="coiled-coil region" evidence="11">
    <location>
        <begin position="35"/>
        <end position="62"/>
    </location>
</feature>
<dbReference type="SMART" id="SM00367">
    <property type="entry name" value="LRR_CC"/>
    <property type="match status" value="3"/>
</dbReference>
<dbReference type="InterPro" id="IPR056789">
    <property type="entry name" value="LRR_R13L1-DRL21"/>
</dbReference>
<comment type="similarity">
    <text evidence="1">Belongs to the disease resistance NB-LRR family.</text>
</comment>
<dbReference type="EMBL" id="CP144751">
    <property type="protein sequence ID" value="WVZ87181.1"/>
    <property type="molecule type" value="Genomic_DNA"/>
</dbReference>
<keyword evidence="4" id="KW-0677">Repeat</keyword>
<dbReference type="PANTHER" id="PTHR36766">
    <property type="entry name" value="PLANT BROAD-SPECTRUM MILDEW RESISTANCE PROTEIN RPW8"/>
    <property type="match status" value="1"/>
</dbReference>
<dbReference type="Gene3D" id="1.10.10.10">
    <property type="entry name" value="Winged helix-like DNA-binding domain superfamily/Winged helix DNA-binding domain"/>
    <property type="match status" value="1"/>
</dbReference>
<keyword evidence="9" id="KW-0067">ATP-binding</keyword>
<evidence type="ECO:0000256" key="4">
    <source>
        <dbReference type="ARBA" id="ARBA00022737"/>
    </source>
</evidence>
<dbReference type="GO" id="GO:0003677">
    <property type="term" value="F:DNA binding"/>
    <property type="evidence" value="ECO:0007669"/>
    <property type="project" value="InterPro"/>
</dbReference>
<accession>A0AAQ3U865</accession>
<proteinExistence type="inferred from homology"/>
<dbReference type="Gene3D" id="3.80.10.10">
    <property type="entry name" value="Ribonuclease Inhibitor"/>
    <property type="match status" value="3"/>
</dbReference>
<dbReference type="PRINTS" id="PR00364">
    <property type="entry name" value="DISEASERSIST"/>
</dbReference>
<keyword evidence="15" id="KW-1185">Reference proteome</keyword>
<dbReference type="GO" id="GO:0005524">
    <property type="term" value="F:ATP binding"/>
    <property type="evidence" value="ECO:0007669"/>
    <property type="project" value="UniProtKB-KW"/>
</dbReference>
<dbReference type="Pfam" id="PF18052">
    <property type="entry name" value="Rx_N"/>
    <property type="match status" value="1"/>
</dbReference>
<keyword evidence="11" id="KW-0175">Coiled coil</keyword>
<evidence type="ECO:0000256" key="10">
    <source>
        <dbReference type="PROSITE-ProRule" id="PRU00027"/>
    </source>
</evidence>
<evidence type="ECO:0000256" key="9">
    <source>
        <dbReference type="ARBA" id="ARBA00022840"/>
    </source>
</evidence>
<evidence type="ECO:0000256" key="5">
    <source>
        <dbReference type="ARBA" id="ARBA00022741"/>
    </source>
</evidence>
<dbReference type="InterPro" id="IPR003656">
    <property type="entry name" value="Znf_BED"/>
</dbReference>
<dbReference type="Gene3D" id="3.40.50.300">
    <property type="entry name" value="P-loop containing nucleotide triphosphate hydrolases"/>
    <property type="match status" value="1"/>
</dbReference>
<dbReference type="SUPFAM" id="SSF52058">
    <property type="entry name" value="L domain-like"/>
    <property type="match status" value="1"/>
</dbReference>
<feature type="domain" description="BED-type" evidence="13">
    <location>
        <begin position="135"/>
        <end position="194"/>
    </location>
</feature>
<keyword evidence="6 10" id="KW-0863">Zinc-finger</keyword>
<dbReference type="InterPro" id="IPR041118">
    <property type="entry name" value="Rx_N"/>
</dbReference>
<dbReference type="PANTHER" id="PTHR36766:SF73">
    <property type="entry name" value="NB-ARC DOMAIN-CONTAINING PROTEIN"/>
    <property type="match status" value="1"/>
</dbReference>
<keyword evidence="5" id="KW-0547">Nucleotide-binding</keyword>
<dbReference type="InterPro" id="IPR032675">
    <property type="entry name" value="LRR_dom_sf"/>
</dbReference>